<keyword evidence="4" id="KW-1185">Reference proteome</keyword>
<dbReference type="InterPro" id="IPR009875">
    <property type="entry name" value="PilZ_domain"/>
</dbReference>
<evidence type="ECO:0000313" key="4">
    <source>
        <dbReference type="Proteomes" id="UP000321250"/>
    </source>
</evidence>
<feature type="domain" description="PilZ" evidence="2">
    <location>
        <begin position="34"/>
        <end position="106"/>
    </location>
</feature>
<dbReference type="GO" id="GO:0035438">
    <property type="term" value="F:cyclic-di-GMP binding"/>
    <property type="evidence" value="ECO:0007669"/>
    <property type="project" value="InterPro"/>
</dbReference>
<name>A0A5C6UF21_9SPHN</name>
<proteinExistence type="predicted"/>
<dbReference type="Gene3D" id="2.40.10.220">
    <property type="entry name" value="predicted glycosyltransferase like domains"/>
    <property type="match status" value="1"/>
</dbReference>
<reference evidence="3 4" key="1">
    <citation type="journal article" date="2013" name="Antonie Van Leeuwenhoek">
        <title>Sphingomonas ginsenosidivorax sp. nov., with the ability to transform ginsenosides.</title>
        <authorList>
            <person name="Jin X.F."/>
            <person name="Kim J.K."/>
            <person name="Liu Q.M."/>
            <person name="Kang M.S."/>
            <person name="He D."/>
            <person name="Jin F.X."/>
            <person name="Kim S.C."/>
            <person name="Im W.T."/>
        </authorList>
    </citation>
    <scope>NUCLEOTIDE SEQUENCE [LARGE SCALE GENOMIC DNA]</scope>
    <source>
        <strain evidence="3 4">KHI67</strain>
    </source>
</reference>
<dbReference type="Proteomes" id="UP000321250">
    <property type="component" value="Unassembled WGS sequence"/>
</dbReference>
<organism evidence="3 4">
    <name type="scientific">Sphingomonas ginsenosidivorax</name>
    <dbReference type="NCBI Taxonomy" id="862135"/>
    <lineage>
        <taxon>Bacteria</taxon>
        <taxon>Pseudomonadati</taxon>
        <taxon>Pseudomonadota</taxon>
        <taxon>Alphaproteobacteria</taxon>
        <taxon>Sphingomonadales</taxon>
        <taxon>Sphingomonadaceae</taxon>
        <taxon>Sphingomonas</taxon>
    </lineage>
</organism>
<dbReference type="RefSeq" id="WP_147081127.1">
    <property type="nucleotide sequence ID" value="NZ_VOQR01000001.1"/>
</dbReference>
<evidence type="ECO:0000313" key="3">
    <source>
        <dbReference type="EMBL" id="TXC70645.1"/>
    </source>
</evidence>
<feature type="region of interest" description="Disordered" evidence="1">
    <location>
        <begin position="1"/>
        <end position="23"/>
    </location>
</feature>
<sequence>MDSVNGIETGLGTGDDFGTEPATKRARGRDSLFLVARMRIDGESAVRDVRVRNLSEGGLMVELDRIVAVGTVVHLELRGIGDIRGAVAWCTEGRLGIALDRPIDPKKARKPVGVAKSAATPFYAKVTPR</sequence>
<evidence type="ECO:0000256" key="1">
    <source>
        <dbReference type="SAM" id="MobiDB-lite"/>
    </source>
</evidence>
<dbReference type="Pfam" id="PF07238">
    <property type="entry name" value="PilZ"/>
    <property type="match status" value="1"/>
</dbReference>
<protein>
    <submittedName>
        <fullName evidence="3">PilZ domain-containing protein</fullName>
    </submittedName>
</protein>
<dbReference type="AlphaFoldDB" id="A0A5C6UF21"/>
<dbReference type="EMBL" id="VOQR01000001">
    <property type="protein sequence ID" value="TXC70645.1"/>
    <property type="molecule type" value="Genomic_DNA"/>
</dbReference>
<dbReference type="SUPFAM" id="SSF141371">
    <property type="entry name" value="PilZ domain-like"/>
    <property type="match status" value="1"/>
</dbReference>
<evidence type="ECO:0000259" key="2">
    <source>
        <dbReference type="Pfam" id="PF07238"/>
    </source>
</evidence>
<comment type="caution">
    <text evidence="3">The sequence shown here is derived from an EMBL/GenBank/DDBJ whole genome shotgun (WGS) entry which is preliminary data.</text>
</comment>
<accession>A0A5C6UF21</accession>
<dbReference type="OrthoDB" id="7391081at2"/>
<gene>
    <name evidence="3" type="ORF">FSB78_06605</name>
</gene>